<dbReference type="EMBL" id="JAFBDZ010000001">
    <property type="protein sequence ID" value="MBM7583785.1"/>
    <property type="molecule type" value="Genomic_DNA"/>
</dbReference>
<feature type="domain" description="4-oxalocrotonate tautomerase-like" evidence="4">
    <location>
        <begin position="2"/>
        <end position="59"/>
    </location>
</feature>
<comment type="caution">
    <text evidence="5">The sequence shown here is derived from an EMBL/GenBank/DDBJ whole genome shotgun (WGS) entry which is preliminary data.</text>
</comment>
<dbReference type="PANTHER" id="PTHR35530">
    <property type="entry name" value="TAUTOMERASE-RELATED"/>
    <property type="match status" value="1"/>
</dbReference>
<dbReference type="InterPro" id="IPR004370">
    <property type="entry name" value="4-OT-like_dom"/>
</dbReference>
<evidence type="ECO:0000313" key="6">
    <source>
        <dbReference type="Proteomes" id="UP001646157"/>
    </source>
</evidence>
<evidence type="ECO:0000256" key="3">
    <source>
        <dbReference type="RuleBase" id="RU362032"/>
    </source>
</evidence>
<dbReference type="Pfam" id="PF01361">
    <property type="entry name" value="Tautomerase"/>
    <property type="match status" value="1"/>
</dbReference>
<comment type="similarity">
    <text evidence="1 3">Belongs to the 4-oxalocrotonate tautomerase family.</text>
</comment>
<sequence>MPIAHLHILEGRSQEVKSKLILSVTKSISESLGTNPEKIRVLIHEIQKENWGTGGVAKSESPNHY</sequence>
<dbReference type="RefSeq" id="WP_205168019.1">
    <property type="nucleotide sequence ID" value="NZ_JAFBDZ010000001.1"/>
</dbReference>
<dbReference type="NCBIfam" id="NF002571">
    <property type="entry name" value="PRK02220.1"/>
    <property type="match status" value="1"/>
</dbReference>
<dbReference type="PANTHER" id="PTHR35530:SF1">
    <property type="entry name" value="2-HYDROXYMUCONATE TAUTOMERASE"/>
    <property type="match status" value="1"/>
</dbReference>
<proteinExistence type="inferred from homology"/>
<dbReference type="InterPro" id="IPR018191">
    <property type="entry name" value="4-OT"/>
</dbReference>
<dbReference type="Gene3D" id="3.30.429.10">
    <property type="entry name" value="Macrophage Migration Inhibitory Factor"/>
    <property type="match status" value="1"/>
</dbReference>
<dbReference type="GO" id="GO:0016853">
    <property type="term" value="F:isomerase activity"/>
    <property type="evidence" value="ECO:0007669"/>
    <property type="project" value="UniProtKB-KW"/>
</dbReference>
<accession>A0ABS2N7L1</accession>
<gene>
    <name evidence="5" type="ORF">JOC86_000322</name>
</gene>
<evidence type="ECO:0000313" key="5">
    <source>
        <dbReference type="EMBL" id="MBM7583785.1"/>
    </source>
</evidence>
<reference evidence="5 6" key="1">
    <citation type="submission" date="2021-01" db="EMBL/GenBank/DDBJ databases">
        <title>Genomic Encyclopedia of Type Strains, Phase IV (KMG-IV): sequencing the most valuable type-strain genomes for metagenomic binning, comparative biology and taxonomic classification.</title>
        <authorList>
            <person name="Goeker M."/>
        </authorList>
    </citation>
    <scope>NUCLEOTIDE SEQUENCE [LARGE SCALE GENOMIC DNA]</scope>
    <source>
        <strain evidence="5 6">DSM 24834</strain>
    </source>
</reference>
<dbReference type="InterPro" id="IPR014347">
    <property type="entry name" value="Tautomerase/MIF_sf"/>
</dbReference>
<keyword evidence="6" id="KW-1185">Reference proteome</keyword>
<evidence type="ECO:0000256" key="2">
    <source>
        <dbReference type="ARBA" id="ARBA00023235"/>
    </source>
</evidence>
<evidence type="ECO:0000259" key="4">
    <source>
        <dbReference type="Pfam" id="PF01361"/>
    </source>
</evidence>
<dbReference type="Proteomes" id="UP001646157">
    <property type="component" value="Unassembled WGS sequence"/>
</dbReference>
<evidence type="ECO:0000256" key="1">
    <source>
        <dbReference type="ARBA" id="ARBA00006723"/>
    </source>
</evidence>
<organism evidence="5 6">
    <name type="scientific">Rossellomorea pakistanensis</name>
    <dbReference type="NCBI Taxonomy" id="992288"/>
    <lineage>
        <taxon>Bacteria</taxon>
        <taxon>Bacillati</taxon>
        <taxon>Bacillota</taxon>
        <taxon>Bacilli</taxon>
        <taxon>Bacillales</taxon>
        <taxon>Bacillaceae</taxon>
        <taxon>Rossellomorea</taxon>
    </lineage>
</organism>
<dbReference type="NCBIfam" id="TIGR00013">
    <property type="entry name" value="taut"/>
    <property type="match status" value="1"/>
</dbReference>
<name>A0ABS2N7L1_9BACI</name>
<keyword evidence="2 3" id="KW-0413">Isomerase</keyword>
<protein>
    <recommendedName>
        <fullName evidence="3">Tautomerase</fullName>
        <ecNumber evidence="3">5.3.2.-</ecNumber>
    </recommendedName>
</protein>
<dbReference type="SUPFAM" id="SSF55331">
    <property type="entry name" value="Tautomerase/MIF"/>
    <property type="match status" value="1"/>
</dbReference>
<dbReference type="EC" id="5.3.2.-" evidence="3"/>